<evidence type="ECO:0000313" key="2">
    <source>
        <dbReference type="Proteomes" id="UP001295684"/>
    </source>
</evidence>
<reference evidence="1" key="1">
    <citation type="submission" date="2023-07" db="EMBL/GenBank/DDBJ databases">
        <authorList>
            <consortium name="AG Swart"/>
            <person name="Singh M."/>
            <person name="Singh A."/>
            <person name="Seah K."/>
            <person name="Emmerich C."/>
        </authorList>
    </citation>
    <scope>NUCLEOTIDE SEQUENCE</scope>
    <source>
        <strain evidence="1">DP1</strain>
    </source>
</reference>
<name>A0AAD2D184_EUPCR</name>
<dbReference type="EMBL" id="CAMPGE010018112">
    <property type="protein sequence ID" value="CAI2376550.1"/>
    <property type="molecule type" value="Genomic_DNA"/>
</dbReference>
<gene>
    <name evidence="1" type="ORF">ECRASSUSDP1_LOCUS17920</name>
</gene>
<keyword evidence="2" id="KW-1185">Reference proteome</keyword>
<dbReference type="Proteomes" id="UP001295684">
    <property type="component" value="Unassembled WGS sequence"/>
</dbReference>
<protein>
    <submittedName>
        <fullName evidence="1">Uncharacterized protein</fullName>
    </submittedName>
</protein>
<organism evidence="1 2">
    <name type="scientific">Euplotes crassus</name>
    <dbReference type="NCBI Taxonomy" id="5936"/>
    <lineage>
        <taxon>Eukaryota</taxon>
        <taxon>Sar</taxon>
        <taxon>Alveolata</taxon>
        <taxon>Ciliophora</taxon>
        <taxon>Intramacronucleata</taxon>
        <taxon>Spirotrichea</taxon>
        <taxon>Hypotrichia</taxon>
        <taxon>Euplotida</taxon>
        <taxon>Euplotidae</taxon>
        <taxon>Moneuplotes</taxon>
    </lineage>
</organism>
<dbReference type="AlphaFoldDB" id="A0AAD2D184"/>
<comment type="caution">
    <text evidence="1">The sequence shown here is derived from an EMBL/GenBank/DDBJ whole genome shotgun (WGS) entry which is preliminary data.</text>
</comment>
<proteinExistence type="predicted"/>
<evidence type="ECO:0000313" key="1">
    <source>
        <dbReference type="EMBL" id="CAI2376550.1"/>
    </source>
</evidence>
<sequence>MKRKKISYKLINPKIKNIICEISPTYKGNRRLLLLEVNKRCKDLGIDTINETQLNNILSRIKEGGISHKKIRILEPSGQMRKNSIFAKRMQRITGEWNNPSPEINCYESEEVKEKNDDVEKRASCDKIISLDSYSEYVDQNSNIFPQIPREANRIKQMLVFGKRSPELVRKSSSEDSEEKYYFNMVKFEAENQDNEHCGMFKIYKNEGLES</sequence>
<accession>A0AAD2D184</accession>